<dbReference type="PANTHER" id="PTHR42895">
    <property type="entry name" value="IRON-SULFUR CLUSTER-BINDING PROTEIN-RELATED"/>
    <property type="match status" value="1"/>
</dbReference>
<dbReference type="Gene3D" id="3.30.420.480">
    <property type="entry name" value="Domain of unknown function (DUF4445)"/>
    <property type="match status" value="1"/>
</dbReference>
<organism evidence="3 4">
    <name type="scientific">Methanimicrococcus hongohii</name>
    <dbReference type="NCBI Taxonomy" id="3028295"/>
    <lineage>
        <taxon>Archaea</taxon>
        <taxon>Methanobacteriati</taxon>
        <taxon>Methanobacteriota</taxon>
        <taxon>Stenosarchaea group</taxon>
        <taxon>Methanomicrobia</taxon>
        <taxon>Methanosarcinales</taxon>
        <taxon>Methanosarcinaceae</taxon>
        <taxon>Methanimicrococcus</taxon>
    </lineage>
</organism>
<dbReference type="SUPFAM" id="SSF54862">
    <property type="entry name" value="4Fe-4S ferredoxins"/>
    <property type="match status" value="1"/>
</dbReference>
<evidence type="ECO:0000313" key="3">
    <source>
        <dbReference type="EMBL" id="WNY23804.1"/>
    </source>
</evidence>
<protein>
    <recommendedName>
        <fullName evidence="5">Methylamine methyltransferase corrinoid protein reductive activase</fullName>
    </recommendedName>
</protein>
<dbReference type="PANTHER" id="PTHR42895:SF2">
    <property type="entry name" value="IRON-SULFUR CLUSTER PROTEIN"/>
    <property type="match status" value="1"/>
</dbReference>
<dbReference type="RefSeq" id="WP_316556963.1">
    <property type="nucleotide sequence ID" value="NZ_CP131059.1"/>
</dbReference>
<evidence type="ECO:0008006" key="5">
    <source>
        <dbReference type="Google" id="ProtNLM"/>
    </source>
</evidence>
<reference evidence="3 4" key="1">
    <citation type="submission" date="2023-07" db="EMBL/GenBank/DDBJ databases">
        <title>Closed genoem sequence of Methanomicrococcus sp. Hf6.</title>
        <authorList>
            <person name="Poehlein A."/>
            <person name="Protasov E."/>
            <person name="Platt K."/>
            <person name="Reeh H."/>
            <person name="Daniel R."/>
            <person name="Brune A."/>
        </authorList>
    </citation>
    <scope>NUCLEOTIDE SEQUENCE [LARGE SCALE GENOMIC DNA]</scope>
    <source>
        <strain evidence="3 4">Hf6</strain>
    </source>
</reference>
<dbReference type="InterPro" id="IPR052911">
    <property type="entry name" value="Corrinoid_activation_enz"/>
</dbReference>
<feature type="domain" description="RACo-like middle region" evidence="2">
    <location>
        <begin position="4"/>
        <end position="164"/>
    </location>
</feature>
<dbReference type="InterPro" id="IPR041414">
    <property type="entry name" value="Raco-like_middle"/>
</dbReference>
<dbReference type="GeneID" id="85195693"/>
<accession>A0AA96V027</accession>
<evidence type="ECO:0000259" key="1">
    <source>
        <dbReference type="Pfam" id="PF14574"/>
    </source>
</evidence>
<gene>
    <name evidence="3" type="ORF">MmiHf6_11250</name>
</gene>
<proteinExistence type="predicted"/>
<dbReference type="Proteomes" id="UP001302978">
    <property type="component" value="Chromosome"/>
</dbReference>
<evidence type="ECO:0000259" key="2">
    <source>
        <dbReference type="Pfam" id="PF17651"/>
    </source>
</evidence>
<dbReference type="KEGG" id="mehf:MmiHf6_11250"/>
<evidence type="ECO:0000313" key="4">
    <source>
        <dbReference type="Proteomes" id="UP001302978"/>
    </source>
</evidence>
<name>A0AA96V027_9EURY</name>
<feature type="domain" description="RACo C-terminal" evidence="1">
    <location>
        <begin position="169"/>
        <end position="427"/>
    </location>
</feature>
<dbReference type="AlphaFoldDB" id="A0AA96V027"/>
<sequence length="549" mass="59760">MKTGVAIDLGTSGFRSQKVDLETGEIKRTVVTMRNPLPGANVMDHMDFAINYGLGNAHKLVINAIIVLIDRLGVVPEDLYRLSVCGNPIQLSLFQGIPIDDLAYAGERKREKLNIQEQDRTSKSMSSSEVSGLEIYPNCTVIIPPAIKHEIGADALALIVNSGMLDSDEIAIATDFGTNAEMALKAGGVIYTGSAAAGPALEGQEIKDGMLASPRAISDVEFEGDNLRCYVLDKEMKRTKGDLVDPRTGAVIEEGPIRAKGITGTGVIAMMEEGMRNGIIKLPKIQTSDGIIHLQDGVEFTENDIKEAGNAIGALRAGHITLCHAAGIQMADIQISHMSGAAGTYMDAVKAQKIGMNPYNASTITQIGNTSLKTAREILLSDERLKELQDIATKIVGTHIMFATDPAFKEAYILELAYWGEGMDFKMFKKFLKKKELPQLDDPIENPTVERLVERDIPVYGDEGYEMIKQTGTYLSIPMPGCAECGEKIRECPTHAMSYRDDAVKIRSDLCDGSNCKKCMRFMPEPFSWNNLTVEEPVSGSAVEAETDE</sequence>
<dbReference type="InterPro" id="IPR027980">
    <property type="entry name" value="RACo_C"/>
</dbReference>
<dbReference type="EMBL" id="CP131059">
    <property type="protein sequence ID" value="WNY23804.1"/>
    <property type="molecule type" value="Genomic_DNA"/>
</dbReference>
<dbReference type="Pfam" id="PF17651">
    <property type="entry name" value="Raco_middle"/>
    <property type="match status" value="1"/>
</dbReference>
<dbReference type="Pfam" id="PF14574">
    <property type="entry name" value="RACo_C_ter"/>
    <property type="match status" value="1"/>
</dbReference>
<dbReference type="NCBIfam" id="TIGR04270">
    <property type="entry name" value="Rama_corrin_act"/>
    <property type="match status" value="1"/>
</dbReference>
<dbReference type="InterPro" id="IPR042259">
    <property type="entry name" value="Raco-like_middle_sf"/>
</dbReference>
<keyword evidence="4" id="KW-1185">Reference proteome</keyword>
<dbReference type="InterPro" id="IPR026339">
    <property type="entry name" value="RamA_corrin_act"/>
</dbReference>